<sequence length="83" mass="9468">MEHDIRRIRPKLPAGELTRLLFTQPYLRIANVVEAGLAQRQTASKWLNELATTGLIAKEKIGRNVVYINQKLLNELFTTPLPD</sequence>
<name>A0A3S4UW44_9ACTN</name>
<dbReference type="EMBL" id="LR134406">
    <property type="protein sequence ID" value="VEH71235.1"/>
    <property type="molecule type" value="Genomic_DNA"/>
</dbReference>
<evidence type="ECO:0000313" key="3">
    <source>
        <dbReference type="Proteomes" id="UP000273044"/>
    </source>
</evidence>
<protein>
    <recommendedName>
        <fullName evidence="1">Adenylyltransferase SoFic-like C-terminal domain-containing protein</fullName>
    </recommendedName>
</protein>
<dbReference type="InterPro" id="IPR048770">
    <property type="entry name" value="SoFic-like_C"/>
</dbReference>
<evidence type="ECO:0000259" key="1">
    <source>
        <dbReference type="Pfam" id="PF21248"/>
    </source>
</evidence>
<dbReference type="Pfam" id="PF21248">
    <property type="entry name" value="SoFic-like_C"/>
    <property type="match status" value="1"/>
</dbReference>
<reference evidence="2 3" key="1">
    <citation type="submission" date="2018-12" db="EMBL/GenBank/DDBJ databases">
        <authorList>
            <consortium name="Pathogen Informatics"/>
        </authorList>
    </citation>
    <scope>NUCLEOTIDE SEQUENCE [LARGE SCALE GENOMIC DNA]</scope>
    <source>
        <strain evidence="2 3">NCTC12967</strain>
    </source>
</reference>
<keyword evidence="3" id="KW-1185">Reference proteome</keyword>
<dbReference type="Proteomes" id="UP000273044">
    <property type="component" value="Chromosome"/>
</dbReference>
<proteinExistence type="predicted"/>
<dbReference type="AlphaFoldDB" id="A0A3S4UW44"/>
<accession>A0A3S4UW44</accession>
<feature type="domain" description="Adenylyltransferase SoFic-like C-terminal" evidence="1">
    <location>
        <begin position="3"/>
        <end position="72"/>
    </location>
</feature>
<organism evidence="2 3">
    <name type="scientific">Arachnia propionica</name>
    <dbReference type="NCBI Taxonomy" id="1750"/>
    <lineage>
        <taxon>Bacteria</taxon>
        <taxon>Bacillati</taxon>
        <taxon>Actinomycetota</taxon>
        <taxon>Actinomycetes</taxon>
        <taxon>Propionibacteriales</taxon>
        <taxon>Propionibacteriaceae</taxon>
        <taxon>Arachnia</taxon>
    </lineage>
</organism>
<gene>
    <name evidence="2" type="ORF">NCTC12967_02553</name>
</gene>
<evidence type="ECO:0000313" key="2">
    <source>
        <dbReference type="EMBL" id="VEH71235.1"/>
    </source>
</evidence>